<evidence type="ECO:0000313" key="3">
    <source>
        <dbReference type="EMBL" id="APC97611.1"/>
    </source>
</evidence>
<evidence type="ECO:0000256" key="2">
    <source>
        <dbReference type="SAM" id="SignalP"/>
    </source>
</evidence>
<dbReference type="OrthoDB" id="9770871at2"/>
<reference evidence="4" key="1">
    <citation type="submission" date="2014-10" db="EMBL/GenBank/DDBJ databases">
        <authorList>
            <person name="Kuske C.R."/>
            <person name="Challacombe J.F."/>
            <person name="Daligault H.E."/>
            <person name="Davenport K.W."/>
            <person name="Johnson S.L."/>
            <person name="Siddaramappa S."/>
            <person name="Petersen J.M."/>
        </authorList>
    </citation>
    <scope>NUCLEOTIDE SEQUENCE [LARGE SCALE GENOMIC DNA]</scope>
    <source>
        <strain evidence="4">CA97-1460</strain>
    </source>
</reference>
<protein>
    <submittedName>
        <fullName evidence="3">Acid phosphatase</fullName>
    </submittedName>
</protein>
<feature type="signal peptide" evidence="2">
    <location>
        <begin position="1"/>
        <end position="21"/>
    </location>
</feature>
<keyword evidence="1" id="KW-0378">Hydrolase</keyword>
<dbReference type="CDD" id="cd16013">
    <property type="entry name" value="AcpA"/>
    <property type="match status" value="1"/>
</dbReference>
<sequence>MKLNKITLSLLSLSLVGNAFAVEINNQKPNDYGDLPVIEKKLFNNASSLQTKTPIKHLVIIFQENNSFDRYFGVYPNALNPDGEPPFVAKKDTPAVNGLTEQLLKKNPNSKNPYRLDRDFQPCSQNHEYYAEIASFNGGLMNLFVENSGHDSDDYKQSCEGQVMGYYDGNTVTALWNYAQNFALNDNTYGTTFGPSTPGALNLVAGANGPASTPTDNGEDLENGYIIDDPNPYYDDCSYGSSKSGSASTAVAQITDGKNVGHLLNDVGITWGWFQGGFAPTDYDGEIAICNSMSKNRYGVKSRDYIPHHEPFNYWKDTSNPHHLAPSEDSYIGSSDQANHQYDVKAFWKAVKDGNMPAVSYLKPPGYQDGHGGYSNPLDEQEWLVKTINKIQKSKEWDSTAIVIIYDDSDGDYDHVYSPKSQFSDIPGRKGYGPRLPMLVISPYSKVNYVDHTQLNQTSVLKFIEYNWNLDSVGEYSNDKYSNNILNMFDFDKKDKNSKLILNPKSGLIK</sequence>
<evidence type="ECO:0000313" key="4">
    <source>
        <dbReference type="Proteomes" id="UP000182521"/>
    </source>
</evidence>
<name>A0A1J0KV91_9GAMM</name>
<dbReference type="EMBL" id="CP009654">
    <property type="protein sequence ID" value="APC97611.1"/>
    <property type="molecule type" value="Genomic_DNA"/>
</dbReference>
<dbReference type="KEGG" id="frc:KX01_1540"/>
<evidence type="ECO:0000256" key="1">
    <source>
        <dbReference type="ARBA" id="ARBA00022801"/>
    </source>
</evidence>
<proteinExistence type="predicted"/>
<dbReference type="Proteomes" id="UP000182521">
    <property type="component" value="Chromosome"/>
</dbReference>
<dbReference type="STRING" id="1542390.KX01_1540"/>
<keyword evidence="2" id="KW-0732">Signal</keyword>
<dbReference type="PANTHER" id="PTHR31956:SF1">
    <property type="entry name" value="NON-SPECIFIC PHOSPHOLIPASE C1"/>
    <property type="match status" value="1"/>
</dbReference>
<dbReference type="PANTHER" id="PTHR31956">
    <property type="entry name" value="NON-SPECIFIC PHOSPHOLIPASE C4-RELATED"/>
    <property type="match status" value="1"/>
</dbReference>
<dbReference type="RefSeq" id="WP_071664421.1">
    <property type="nucleotide sequence ID" value="NZ_CP009654.1"/>
</dbReference>
<feature type="chain" id="PRO_5009614105" evidence="2">
    <location>
        <begin position="22"/>
        <end position="510"/>
    </location>
</feature>
<organism evidence="3 4">
    <name type="scientific">Francisella frigiditurris</name>
    <dbReference type="NCBI Taxonomy" id="1542390"/>
    <lineage>
        <taxon>Bacteria</taxon>
        <taxon>Pseudomonadati</taxon>
        <taxon>Pseudomonadota</taxon>
        <taxon>Gammaproteobacteria</taxon>
        <taxon>Thiotrichales</taxon>
        <taxon>Francisellaceae</taxon>
        <taxon>Francisella</taxon>
    </lineage>
</organism>
<dbReference type="InterPro" id="IPR007312">
    <property type="entry name" value="Phosphoesterase"/>
</dbReference>
<accession>A0A1J0KV91</accession>
<dbReference type="InterPro" id="IPR017850">
    <property type="entry name" value="Alkaline_phosphatase_core_sf"/>
</dbReference>
<dbReference type="Pfam" id="PF04185">
    <property type="entry name" value="Phosphoesterase"/>
    <property type="match status" value="1"/>
</dbReference>
<dbReference type="Gene3D" id="3.40.720.10">
    <property type="entry name" value="Alkaline Phosphatase, subunit A"/>
    <property type="match status" value="2"/>
</dbReference>
<dbReference type="AlphaFoldDB" id="A0A1J0KV91"/>
<dbReference type="GO" id="GO:0042578">
    <property type="term" value="F:phosphoric ester hydrolase activity"/>
    <property type="evidence" value="ECO:0007669"/>
    <property type="project" value="UniProtKB-ARBA"/>
</dbReference>
<gene>
    <name evidence="3" type="ORF">KX01_1540</name>
</gene>
<keyword evidence="4" id="KW-1185">Reference proteome</keyword>